<keyword evidence="3" id="KW-1185">Reference proteome</keyword>
<dbReference type="Proteomes" id="UP001230328">
    <property type="component" value="Unassembled WGS sequence"/>
</dbReference>
<evidence type="ECO:0000313" key="3">
    <source>
        <dbReference type="Proteomes" id="UP001230328"/>
    </source>
</evidence>
<gene>
    <name evidence="2" type="ORF">QF035_000184</name>
</gene>
<comment type="caution">
    <text evidence="2">The sequence shown here is derived from an EMBL/GenBank/DDBJ whole genome shotgun (WGS) entry which is preliminary data.</text>
</comment>
<dbReference type="EMBL" id="JAUSZI010000002">
    <property type="protein sequence ID" value="MDQ1022602.1"/>
    <property type="molecule type" value="Genomic_DNA"/>
</dbReference>
<sequence>MADTLHPTVRPYDPHSPLAHLMEIAAAAVDEASEEEERDAAETSAVHLVYRAYTYSLAQAVDPETWQGYPAVREHGARRFEASAVACLGGGLWLHHTLRITEADGASDVLTLIVPCTCGRGYTDTVLDTEDVLIEVLAEPQPTHGLSPHDDRTSDCRSVWSAPPLGNRP</sequence>
<evidence type="ECO:0000313" key="2">
    <source>
        <dbReference type="EMBL" id="MDQ1022602.1"/>
    </source>
</evidence>
<organism evidence="2 3">
    <name type="scientific">Streptomyces umbrinus</name>
    <dbReference type="NCBI Taxonomy" id="67370"/>
    <lineage>
        <taxon>Bacteria</taxon>
        <taxon>Bacillati</taxon>
        <taxon>Actinomycetota</taxon>
        <taxon>Actinomycetes</taxon>
        <taxon>Kitasatosporales</taxon>
        <taxon>Streptomycetaceae</taxon>
        <taxon>Streptomyces</taxon>
        <taxon>Streptomyces phaeochromogenes group</taxon>
    </lineage>
</organism>
<reference evidence="2 3" key="1">
    <citation type="submission" date="2023-07" db="EMBL/GenBank/DDBJ databases">
        <title>Comparative genomics of wheat-associated soil bacteria to identify genetic determinants of phenazine resistance.</title>
        <authorList>
            <person name="Mouncey N."/>
        </authorList>
    </citation>
    <scope>NUCLEOTIDE SEQUENCE [LARGE SCALE GENOMIC DNA]</scope>
    <source>
        <strain evidence="2 3">V2I4</strain>
    </source>
</reference>
<accession>A0ABU0SGN9</accession>
<dbReference type="RefSeq" id="WP_307517469.1">
    <property type="nucleotide sequence ID" value="NZ_JAUSZI010000002.1"/>
</dbReference>
<proteinExistence type="predicted"/>
<evidence type="ECO:0000256" key="1">
    <source>
        <dbReference type="SAM" id="MobiDB-lite"/>
    </source>
</evidence>
<feature type="region of interest" description="Disordered" evidence="1">
    <location>
        <begin position="140"/>
        <end position="169"/>
    </location>
</feature>
<protein>
    <submittedName>
        <fullName evidence="2">Uncharacterized protein</fullName>
    </submittedName>
</protein>
<name>A0ABU0SGN9_9ACTN</name>